<dbReference type="Proteomes" id="UP000240971">
    <property type="component" value="Unassembled WGS sequence"/>
</dbReference>
<evidence type="ECO:0000259" key="5">
    <source>
        <dbReference type="PROSITE" id="PS51063"/>
    </source>
</evidence>
<dbReference type="InterPro" id="IPR050397">
    <property type="entry name" value="Env_Response_Regulators"/>
</dbReference>
<dbReference type="AlphaFoldDB" id="A0A2P8HNT9"/>
<dbReference type="InterPro" id="IPR012318">
    <property type="entry name" value="HTH_CRP"/>
</dbReference>
<dbReference type="SUPFAM" id="SSF51206">
    <property type="entry name" value="cAMP-binding domain-like"/>
    <property type="match status" value="1"/>
</dbReference>
<keyword evidence="7" id="KW-1185">Reference proteome</keyword>
<dbReference type="PRINTS" id="PR00034">
    <property type="entry name" value="HTHCRP"/>
</dbReference>
<dbReference type="GO" id="GO:0005829">
    <property type="term" value="C:cytosol"/>
    <property type="evidence" value="ECO:0007669"/>
    <property type="project" value="TreeGrafter"/>
</dbReference>
<dbReference type="RefSeq" id="WP_106528296.1">
    <property type="nucleotide sequence ID" value="NZ_PYAW01000002.1"/>
</dbReference>
<evidence type="ECO:0000256" key="2">
    <source>
        <dbReference type="ARBA" id="ARBA00023125"/>
    </source>
</evidence>
<keyword evidence="3" id="KW-0804">Transcription</keyword>
<proteinExistence type="predicted"/>
<protein>
    <submittedName>
        <fullName evidence="6">CRP-like cAMP-binding protein</fullName>
    </submittedName>
</protein>
<dbReference type="InterPro" id="IPR036388">
    <property type="entry name" value="WH-like_DNA-bd_sf"/>
</dbReference>
<evidence type="ECO:0000256" key="1">
    <source>
        <dbReference type="ARBA" id="ARBA00023015"/>
    </source>
</evidence>
<dbReference type="Pfam" id="PF13545">
    <property type="entry name" value="HTH_Crp_2"/>
    <property type="match status" value="1"/>
</dbReference>
<dbReference type="InterPro" id="IPR036390">
    <property type="entry name" value="WH_DNA-bd_sf"/>
</dbReference>
<dbReference type="GO" id="GO:0003700">
    <property type="term" value="F:DNA-binding transcription factor activity"/>
    <property type="evidence" value="ECO:0007669"/>
    <property type="project" value="TreeGrafter"/>
</dbReference>
<feature type="domain" description="Cyclic nucleotide-binding" evidence="4">
    <location>
        <begin position="14"/>
        <end position="136"/>
    </location>
</feature>
<dbReference type="InterPro" id="IPR018490">
    <property type="entry name" value="cNMP-bd_dom_sf"/>
</dbReference>
<dbReference type="SUPFAM" id="SSF46785">
    <property type="entry name" value="Winged helix' DNA-binding domain"/>
    <property type="match status" value="1"/>
</dbReference>
<accession>A0A2P8HNT9</accession>
<dbReference type="EMBL" id="PYAW01000002">
    <property type="protein sequence ID" value="PSL47875.1"/>
    <property type="molecule type" value="Genomic_DNA"/>
</dbReference>
<dbReference type="InterPro" id="IPR014710">
    <property type="entry name" value="RmlC-like_jellyroll"/>
</dbReference>
<dbReference type="GO" id="GO:0003677">
    <property type="term" value="F:DNA binding"/>
    <property type="evidence" value="ECO:0007669"/>
    <property type="project" value="UniProtKB-KW"/>
</dbReference>
<sequence>MKKDKQGCDGKTCLLCRLSLKEWAPAVEAHRKNFTLNKGESLFKEGDKVTGIYFIYEGRMKVHKHWGTEKELIVRFAQKGDIVGHRGVGGTDHLYPVSATALEPVKVCFIEMDFFQSSLKVNHDLLYELMLFYAQELQASEKHMRNLAHMSVKGRVANALLLLQQKFGFNREGFIDIALSKQDLASYIGATYETTFRVLNELIEERMVAVSGKNITILHETKLLHLTQSI</sequence>
<gene>
    <name evidence="6" type="ORF">CLV51_102735</name>
</gene>
<keyword evidence="1" id="KW-0805">Transcription regulation</keyword>
<dbReference type="Gene3D" id="2.60.120.10">
    <property type="entry name" value="Jelly Rolls"/>
    <property type="match status" value="1"/>
</dbReference>
<comment type="caution">
    <text evidence="6">The sequence shown here is derived from an EMBL/GenBank/DDBJ whole genome shotgun (WGS) entry which is preliminary data.</text>
</comment>
<dbReference type="PROSITE" id="PS51063">
    <property type="entry name" value="HTH_CRP_2"/>
    <property type="match status" value="1"/>
</dbReference>
<feature type="domain" description="HTH crp-type" evidence="5">
    <location>
        <begin position="150"/>
        <end position="221"/>
    </location>
</feature>
<dbReference type="SMART" id="SM00419">
    <property type="entry name" value="HTH_CRP"/>
    <property type="match status" value="1"/>
</dbReference>
<reference evidence="6 7" key="1">
    <citation type="submission" date="2018-03" db="EMBL/GenBank/DDBJ databases">
        <title>Genomic Encyclopedia of Archaeal and Bacterial Type Strains, Phase II (KMG-II): from individual species to whole genera.</title>
        <authorList>
            <person name="Goeker M."/>
        </authorList>
    </citation>
    <scope>NUCLEOTIDE SEQUENCE [LARGE SCALE GENOMIC DNA]</scope>
    <source>
        <strain evidence="6 7">DSM 24859</strain>
    </source>
</reference>
<organism evidence="6 7">
    <name type="scientific">Chitinophaga niastensis</name>
    <dbReference type="NCBI Taxonomy" id="536980"/>
    <lineage>
        <taxon>Bacteria</taxon>
        <taxon>Pseudomonadati</taxon>
        <taxon>Bacteroidota</taxon>
        <taxon>Chitinophagia</taxon>
        <taxon>Chitinophagales</taxon>
        <taxon>Chitinophagaceae</taxon>
        <taxon>Chitinophaga</taxon>
    </lineage>
</organism>
<dbReference type="PANTHER" id="PTHR24567:SF26">
    <property type="entry name" value="REGULATORY PROTEIN YEIL"/>
    <property type="match status" value="1"/>
</dbReference>
<evidence type="ECO:0000259" key="4">
    <source>
        <dbReference type="PROSITE" id="PS50042"/>
    </source>
</evidence>
<evidence type="ECO:0000256" key="3">
    <source>
        <dbReference type="ARBA" id="ARBA00023163"/>
    </source>
</evidence>
<evidence type="ECO:0000313" key="7">
    <source>
        <dbReference type="Proteomes" id="UP000240971"/>
    </source>
</evidence>
<name>A0A2P8HNT9_CHINA</name>
<dbReference type="PANTHER" id="PTHR24567">
    <property type="entry name" value="CRP FAMILY TRANSCRIPTIONAL REGULATORY PROTEIN"/>
    <property type="match status" value="1"/>
</dbReference>
<dbReference type="SMART" id="SM00100">
    <property type="entry name" value="cNMP"/>
    <property type="match status" value="1"/>
</dbReference>
<dbReference type="Gene3D" id="1.10.10.10">
    <property type="entry name" value="Winged helix-like DNA-binding domain superfamily/Winged helix DNA-binding domain"/>
    <property type="match status" value="1"/>
</dbReference>
<dbReference type="PROSITE" id="PS50042">
    <property type="entry name" value="CNMP_BINDING_3"/>
    <property type="match status" value="1"/>
</dbReference>
<dbReference type="InterPro" id="IPR000595">
    <property type="entry name" value="cNMP-bd_dom"/>
</dbReference>
<dbReference type="OrthoDB" id="9127033at2"/>
<evidence type="ECO:0000313" key="6">
    <source>
        <dbReference type="EMBL" id="PSL47875.1"/>
    </source>
</evidence>
<dbReference type="CDD" id="cd00038">
    <property type="entry name" value="CAP_ED"/>
    <property type="match status" value="1"/>
</dbReference>
<keyword evidence="2" id="KW-0238">DNA-binding</keyword>
<dbReference type="Pfam" id="PF00027">
    <property type="entry name" value="cNMP_binding"/>
    <property type="match status" value="1"/>
</dbReference>